<accession>A0A5N6JLT9</accession>
<sequence>MLAARITKIQDKPKPVPQKPDLYAQMYIPVGVILNGGSTVMDDAWGINVYKPTCTVITFVHALWEALASAETIIAVKSSKETYQNLYDDTITVWRWTSGAAYEIEEDDAHTIVTKWEEVVRLHQDLNSYFYNLLSEDPYGVLQPENGDPDDGQVKFTKIGEQSKRLGEALAQAAPSVKDRVREAYKNCLGADAHEWHSDEDEED</sequence>
<evidence type="ECO:0000313" key="2">
    <source>
        <dbReference type="Proteomes" id="UP000326289"/>
    </source>
</evidence>
<proteinExistence type="predicted"/>
<dbReference type="AlphaFoldDB" id="A0A5N6JLT9"/>
<name>A0A5N6JLT9_9EURO</name>
<gene>
    <name evidence="1" type="ORF">BDV30DRAFT_233151</name>
</gene>
<evidence type="ECO:0000313" key="1">
    <source>
        <dbReference type="EMBL" id="KAB8279279.1"/>
    </source>
</evidence>
<dbReference type="EMBL" id="ML732765">
    <property type="protein sequence ID" value="KAB8279279.1"/>
    <property type="molecule type" value="Genomic_DNA"/>
</dbReference>
<organism evidence="1 2">
    <name type="scientific">Aspergillus minisclerotigenes</name>
    <dbReference type="NCBI Taxonomy" id="656917"/>
    <lineage>
        <taxon>Eukaryota</taxon>
        <taxon>Fungi</taxon>
        <taxon>Dikarya</taxon>
        <taxon>Ascomycota</taxon>
        <taxon>Pezizomycotina</taxon>
        <taxon>Eurotiomycetes</taxon>
        <taxon>Eurotiomycetidae</taxon>
        <taxon>Eurotiales</taxon>
        <taxon>Aspergillaceae</taxon>
        <taxon>Aspergillus</taxon>
        <taxon>Aspergillus subgen. Circumdati</taxon>
    </lineage>
</organism>
<dbReference type="Proteomes" id="UP000326289">
    <property type="component" value="Unassembled WGS sequence"/>
</dbReference>
<keyword evidence="2" id="KW-1185">Reference proteome</keyword>
<protein>
    <submittedName>
        <fullName evidence="1">Uncharacterized protein</fullName>
    </submittedName>
</protein>
<reference evidence="1 2" key="1">
    <citation type="submission" date="2019-04" db="EMBL/GenBank/DDBJ databases">
        <title>Fungal friends and foes A comparative genomics study of 23 Aspergillus species from section Flavi.</title>
        <authorList>
            <consortium name="DOE Joint Genome Institute"/>
            <person name="Kjaerbolling I."/>
            <person name="Vesth T.C."/>
            <person name="Frisvad J.C."/>
            <person name="Nybo J.L."/>
            <person name="Theobald S."/>
            <person name="Kildgaard S."/>
            <person name="Petersen T.I."/>
            <person name="Kuo A."/>
            <person name="Sato A."/>
            <person name="Lyhne E.K."/>
            <person name="Kogle M.E."/>
            <person name="Wiebenga A."/>
            <person name="Kun R.S."/>
            <person name="Lubbers R.J."/>
            <person name="Makela M.R."/>
            <person name="Barry K."/>
            <person name="Chovatia M."/>
            <person name="Clum A."/>
            <person name="Daum C."/>
            <person name="Haridas S."/>
            <person name="He G."/>
            <person name="LaButti K."/>
            <person name="Lipzen A."/>
            <person name="Mondo S."/>
            <person name="Pangilinan J."/>
            <person name="Riley R."/>
            <person name="Salamov A."/>
            <person name="Simmons B.A."/>
            <person name="Magnuson J.K."/>
            <person name="Henrissat B."/>
            <person name="Mortensen U.H."/>
            <person name="Larsen T.O."/>
            <person name="De vries R.P."/>
            <person name="Grigoriev I.V."/>
            <person name="Machida M."/>
            <person name="Baker S.E."/>
            <person name="Andersen M.R."/>
        </authorList>
    </citation>
    <scope>NUCLEOTIDE SEQUENCE [LARGE SCALE GENOMIC DNA]</scope>
    <source>
        <strain evidence="1 2">CBS 117635</strain>
    </source>
</reference>